<evidence type="ECO:0000259" key="9">
    <source>
        <dbReference type="Pfam" id="PF13231"/>
    </source>
</evidence>
<reference evidence="10 12" key="1">
    <citation type="submission" date="2014-03" db="EMBL/GenBank/DDBJ databases">
        <title>Complete genome sequence of the Radio-Resistant Rubrobacter radiotolerans RSPS-4.</title>
        <authorList>
            <person name="Egas C.C."/>
            <person name="Barroso C.C."/>
            <person name="Froufe H.J.C."/>
            <person name="Pacheco J.J."/>
            <person name="Albuquerque L.L."/>
            <person name="da Costa M.M.S."/>
        </authorList>
    </citation>
    <scope>NUCLEOTIDE SEQUENCE [LARGE SCALE GENOMIC DNA]</scope>
    <source>
        <strain evidence="10 12">RSPS-4</strain>
    </source>
</reference>
<dbReference type="EMBL" id="CP007514">
    <property type="protein sequence ID" value="AHY47097.1"/>
    <property type="molecule type" value="Genomic_DNA"/>
</dbReference>
<organism evidence="10 12">
    <name type="scientific">Rubrobacter radiotolerans</name>
    <name type="common">Arthrobacter radiotolerans</name>
    <dbReference type="NCBI Taxonomy" id="42256"/>
    <lineage>
        <taxon>Bacteria</taxon>
        <taxon>Bacillati</taxon>
        <taxon>Actinomycetota</taxon>
        <taxon>Rubrobacteria</taxon>
        <taxon>Rubrobacterales</taxon>
        <taxon>Rubrobacteraceae</taxon>
        <taxon>Rubrobacter</taxon>
    </lineage>
</organism>
<evidence type="ECO:0000256" key="1">
    <source>
        <dbReference type="ARBA" id="ARBA00004651"/>
    </source>
</evidence>
<dbReference type="OrthoDB" id="5318634at2"/>
<feature type="transmembrane region" description="Helical" evidence="8">
    <location>
        <begin position="142"/>
        <end position="161"/>
    </location>
</feature>
<feature type="transmembrane region" description="Helical" evidence="8">
    <location>
        <begin position="120"/>
        <end position="136"/>
    </location>
</feature>
<feature type="transmembrane region" description="Helical" evidence="8">
    <location>
        <begin position="255"/>
        <end position="276"/>
    </location>
</feature>
<dbReference type="InterPro" id="IPR050297">
    <property type="entry name" value="LipidA_mod_glycosyltrf_83"/>
</dbReference>
<comment type="subcellular location">
    <subcellularLocation>
        <location evidence="1">Cell membrane</location>
        <topology evidence="1">Multi-pass membrane protein</topology>
    </subcellularLocation>
</comment>
<dbReference type="GO" id="GO:0005886">
    <property type="term" value="C:plasma membrane"/>
    <property type="evidence" value="ECO:0007669"/>
    <property type="project" value="UniProtKB-SubCell"/>
</dbReference>
<evidence type="ECO:0000256" key="8">
    <source>
        <dbReference type="SAM" id="Phobius"/>
    </source>
</evidence>
<dbReference type="PANTHER" id="PTHR33908:SF3">
    <property type="entry name" value="UNDECAPRENYL PHOSPHATE-ALPHA-4-AMINO-4-DEOXY-L-ARABINOSE ARABINOSYL TRANSFERASE"/>
    <property type="match status" value="1"/>
</dbReference>
<dbReference type="RefSeq" id="WP_038682153.1">
    <property type="nucleotide sequence ID" value="NZ_CP007514.1"/>
</dbReference>
<sequence length="489" mass="53959">MPEAGRKNRDTRWGALFTLALTGVVALAAGLRFFGLGLQSLWVDELASLWFADPARGLAGVVAGTANDVHPPGYHVVLYFTMLLLGDAEWAVRLPSAVAGTLAVVAIFFLGRELYSRREGLVAALFTAVFFAPVYYSQEARSYSLLLLFSVLTALLWWRVYGRLREGRRPAPVDAALYVAAALACSYLHYFGLFLVAFQGAALLALNLRQLRSAAWAVGLFVPVALLYAPWLPTMSGQVRSRELGAPDWHLYPSFLLNGWPIVVLVATALLAAFAVVSLGSLERRKGRALPKLDDLLPGALLVAWAVVPFCVAYYISEHAAAILSARNMIIALPAVYLLLARSVIVLFPTVRQQSAVALAVGALALYGVLFAHELYTRPHKQQVREAVAYVVERKENDPLVVHCGVGRVANYYYRQQGSDRSEFEQLGACREERLNAVREAARGHEEVVLVYAHLEPGERFLEALAGEYRLVHHEDLYDAGAYLYRTER</sequence>
<dbReference type="AlphaFoldDB" id="A0A023X3R4"/>
<evidence type="ECO:0000313" key="12">
    <source>
        <dbReference type="Proteomes" id="UP000025229"/>
    </source>
</evidence>
<dbReference type="EMBL" id="JAWXXX010000001">
    <property type="protein sequence ID" value="MDX5894502.1"/>
    <property type="molecule type" value="Genomic_DNA"/>
</dbReference>
<feature type="transmembrane region" description="Helical" evidence="8">
    <location>
        <begin position="12"/>
        <end position="34"/>
    </location>
</feature>
<feature type="transmembrane region" description="Helical" evidence="8">
    <location>
        <begin position="296"/>
        <end position="317"/>
    </location>
</feature>
<feature type="transmembrane region" description="Helical" evidence="8">
    <location>
        <begin position="329"/>
        <end position="350"/>
    </location>
</feature>
<evidence type="ECO:0000256" key="4">
    <source>
        <dbReference type="ARBA" id="ARBA00022679"/>
    </source>
</evidence>
<feature type="transmembrane region" description="Helical" evidence="8">
    <location>
        <begin position="214"/>
        <end position="234"/>
    </location>
</feature>
<evidence type="ECO:0000256" key="2">
    <source>
        <dbReference type="ARBA" id="ARBA00022475"/>
    </source>
</evidence>
<dbReference type="eggNOG" id="COG5305">
    <property type="taxonomic scope" value="Bacteria"/>
</dbReference>
<evidence type="ECO:0000313" key="10">
    <source>
        <dbReference type="EMBL" id="AHY47097.1"/>
    </source>
</evidence>
<keyword evidence="12" id="KW-1185">Reference proteome</keyword>
<evidence type="ECO:0000256" key="6">
    <source>
        <dbReference type="ARBA" id="ARBA00022989"/>
    </source>
</evidence>
<evidence type="ECO:0000313" key="11">
    <source>
        <dbReference type="EMBL" id="MDX5894502.1"/>
    </source>
</evidence>
<keyword evidence="6 8" id="KW-1133">Transmembrane helix</keyword>
<dbReference type="Proteomes" id="UP001281130">
    <property type="component" value="Unassembled WGS sequence"/>
</dbReference>
<evidence type="ECO:0000256" key="7">
    <source>
        <dbReference type="ARBA" id="ARBA00023136"/>
    </source>
</evidence>
<feature type="domain" description="Glycosyltransferase RgtA/B/C/D-like" evidence="9">
    <location>
        <begin position="70"/>
        <end position="231"/>
    </location>
</feature>
<evidence type="ECO:0000256" key="5">
    <source>
        <dbReference type="ARBA" id="ARBA00022692"/>
    </source>
</evidence>
<keyword evidence="3 10" id="KW-0328">Glycosyltransferase</keyword>
<dbReference type="GO" id="GO:0009103">
    <property type="term" value="P:lipopolysaccharide biosynthetic process"/>
    <property type="evidence" value="ECO:0007669"/>
    <property type="project" value="UniProtKB-ARBA"/>
</dbReference>
<dbReference type="InterPro" id="IPR038731">
    <property type="entry name" value="RgtA/B/C-like"/>
</dbReference>
<keyword evidence="2" id="KW-1003">Cell membrane</keyword>
<proteinExistence type="predicted"/>
<feature type="transmembrane region" description="Helical" evidence="8">
    <location>
        <begin position="173"/>
        <end position="202"/>
    </location>
</feature>
<reference evidence="11" key="2">
    <citation type="submission" date="2023-11" db="EMBL/GenBank/DDBJ databases">
        <title>MicrobeMod: A computational toolkit for identifying prokaryotic methylation and restriction-modification with nanopore sequencing.</title>
        <authorList>
            <person name="Crits-Christoph A."/>
            <person name="Kang S.C."/>
            <person name="Lee H."/>
            <person name="Ostrov N."/>
        </authorList>
    </citation>
    <scope>NUCLEOTIDE SEQUENCE</scope>
    <source>
        <strain evidence="11">ATCC 51242</strain>
    </source>
</reference>
<dbReference type="GO" id="GO:0016763">
    <property type="term" value="F:pentosyltransferase activity"/>
    <property type="evidence" value="ECO:0007669"/>
    <property type="project" value="TreeGrafter"/>
</dbReference>
<dbReference type="KEGG" id="rrd:RradSPS_1814"/>
<accession>A0A023X3R4</accession>
<dbReference type="PANTHER" id="PTHR33908">
    <property type="entry name" value="MANNOSYLTRANSFERASE YKCB-RELATED"/>
    <property type="match status" value="1"/>
</dbReference>
<keyword evidence="7 8" id="KW-0472">Membrane</keyword>
<dbReference type="Proteomes" id="UP000025229">
    <property type="component" value="Chromosome"/>
</dbReference>
<feature type="transmembrane region" description="Helical" evidence="8">
    <location>
        <begin position="356"/>
        <end position="376"/>
    </location>
</feature>
<protein>
    <submittedName>
        <fullName evidence="10">Dolichyl-phosphate-mannose-protein mannosyltransferase</fullName>
    </submittedName>
    <submittedName>
        <fullName evidence="11">Glycosyltransferase family 39 protein</fullName>
        <ecNumber evidence="11">2.4.-.-</ecNumber>
    </submittedName>
</protein>
<dbReference type="HOGENOM" id="CLU_548416_0_0_11"/>
<evidence type="ECO:0000256" key="3">
    <source>
        <dbReference type="ARBA" id="ARBA00022676"/>
    </source>
</evidence>
<dbReference type="EC" id="2.4.-.-" evidence="11"/>
<keyword evidence="5 8" id="KW-0812">Transmembrane</keyword>
<feature type="transmembrane region" description="Helical" evidence="8">
    <location>
        <begin position="90"/>
        <end position="111"/>
    </location>
</feature>
<gene>
    <name evidence="10" type="ORF">RradSPS_1814</name>
    <name evidence="11" type="ORF">SIL72_10745</name>
</gene>
<dbReference type="GO" id="GO:0010041">
    <property type="term" value="P:response to iron(III) ion"/>
    <property type="evidence" value="ECO:0007669"/>
    <property type="project" value="TreeGrafter"/>
</dbReference>
<dbReference type="Pfam" id="PF13231">
    <property type="entry name" value="PMT_2"/>
    <property type="match status" value="1"/>
</dbReference>
<keyword evidence="4 10" id="KW-0808">Transferase</keyword>
<name>A0A023X3R4_RUBRA</name>